<reference evidence="2" key="2">
    <citation type="submission" date="2021-04" db="EMBL/GenBank/DDBJ databases">
        <authorList>
            <person name="Gilroy R."/>
        </authorList>
    </citation>
    <scope>NUCLEOTIDE SEQUENCE</scope>
    <source>
        <strain evidence="2">CHK179-28034</strain>
    </source>
</reference>
<dbReference type="PROSITE" id="PS51257">
    <property type="entry name" value="PROKAR_LIPOPROTEIN"/>
    <property type="match status" value="1"/>
</dbReference>
<dbReference type="Proteomes" id="UP000824049">
    <property type="component" value="Unassembled WGS sequence"/>
</dbReference>
<sequence>MRKKTLFLSTAFLFSLALSGCSSNQKVTEYNIDDFSAAYNNTIDAIEDETQYWSDEEKESKEYQKIVEKHAKENGFSINMPVMIRGKFNDIIGSYLFLNADDDTDINFGCDFQPPLDELALLTPNENIAVEGTLFKTYESESGEEEISEFLEDCEVVSPNLDEVEFEDNTSDILESDNYSDRIMGTVASVVEITDSEEYREFLVDNSSTYVEGESDFALAYRYATHTVSLDLDNGNILLCLVDEKVNETLPKSGDKISLIGKHFTYLNDNFVDAVNSPIYIFNKE</sequence>
<keyword evidence="2" id="KW-0449">Lipoprotein</keyword>
<dbReference type="EMBL" id="DXBR01000036">
    <property type="protein sequence ID" value="HIZ38898.1"/>
    <property type="molecule type" value="Genomic_DNA"/>
</dbReference>
<gene>
    <name evidence="2" type="ORF">H9968_03080</name>
</gene>
<feature type="chain" id="PRO_5039502090" evidence="1">
    <location>
        <begin position="20"/>
        <end position="285"/>
    </location>
</feature>
<accession>A0A9D2EJZ0</accession>
<evidence type="ECO:0000313" key="3">
    <source>
        <dbReference type="Proteomes" id="UP000824049"/>
    </source>
</evidence>
<evidence type="ECO:0000256" key="1">
    <source>
        <dbReference type="SAM" id="SignalP"/>
    </source>
</evidence>
<comment type="caution">
    <text evidence="2">The sequence shown here is derived from an EMBL/GenBank/DDBJ whole genome shotgun (WGS) entry which is preliminary data.</text>
</comment>
<reference evidence="2" key="1">
    <citation type="journal article" date="2021" name="PeerJ">
        <title>Extensive microbial diversity within the chicken gut microbiome revealed by metagenomics and culture.</title>
        <authorList>
            <person name="Gilroy R."/>
            <person name="Ravi A."/>
            <person name="Getino M."/>
            <person name="Pursley I."/>
            <person name="Horton D.L."/>
            <person name="Alikhan N.F."/>
            <person name="Baker D."/>
            <person name="Gharbi K."/>
            <person name="Hall N."/>
            <person name="Watson M."/>
            <person name="Adriaenssens E.M."/>
            <person name="Foster-Nyarko E."/>
            <person name="Jarju S."/>
            <person name="Secka A."/>
            <person name="Antonio M."/>
            <person name="Oren A."/>
            <person name="Chaudhuri R.R."/>
            <person name="La Ragione R."/>
            <person name="Hildebrand F."/>
            <person name="Pallen M.J."/>
        </authorList>
    </citation>
    <scope>NUCLEOTIDE SEQUENCE</scope>
    <source>
        <strain evidence="2">CHK179-28034</strain>
    </source>
</reference>
<organism evidence="2 3">
    <name type="scientific">Candidatus Anaerobutyricum stercoris</name>
    <dbReference type="NCBI Taxonomy" id="2838457"/>
    <lineage>
        <taxon>Bacteria</taxon>
        <taxon>Bacillati</taxon>
        <taxon>Bacillota</taxon>
        <taxon>Clostridia</taxon>
        <taxon>Lachnospirales</taxon>
        <taxon>Lachnospiraceae</taxon>
        <taxon>Anaerobutyricum</taxon>
    </lineage>
</organism>
<protein>
    <submittedName>
        <fullName evidence="2">YgdI/YgdR family lipoprotein</fullName>
    </submittedName>
</protein>
<name>A0A9D2EJZ0_9FIRM</name>
<proteinExistence type="predicted"/>
<feature type="signal peptide" evidence="1">
    <location>
        <begin position="1"/>
        <end position="19"/>
    </location>
</feature>
<dbReference type="AlphaFoldDB" id="A0A9D2EJZ0"/>
<keyword evidence="1" id="KW-0732">Signal</keyword>
<evidence type="ECO:0000313" key="2">
    <source>
        <dbReference type="EMBL" id="HIZ38898.1"/>
    </source>
</evidence>